<reference evidence="6" key="1">
    <citation type="submission" date="2016-10" db="EMBL/GenBank/DDBJ databases">
        <authorList>
            <person name="Varghese N."/>
            <person name="Submissions S."/>
        </authorList>
    </citation>
    <scope>NUCLEOTIDE SEQUENCE [LARGE SCALE GENOMIC DNA]</scope>
    <source>
        <strain evidence="6">DSM 44260</strain>
    </source>
</reference>
<evidence type="ECO:0000256" key="1">
    <source>
        <dbReference type="ARBA" id="ARBA00022603"/>
    </source>
</evidence>
<dbReference type="InterPro" id="IPR013216">
    <property type="entry name" value="Methyltransf_11"/>
</dbReference>
<dbReference type="PANTHER" id="PTHR43464:SF19">
    <property type="entry name" value="UBIQUINONE BIOSYNTHESIS O-METHYLTRANSFERASE, MITOCHONDRIAL"/>
    <property type="match status" value="1"/>
</dbReference>
<evidence type="ECO:0000313" key="6">
    <source>
        <dbReference type="Proteomes" id="UP000199051"/>
    </source>
</evidence>
<evidence type="ECO:0000259" key="4">
    <source>
        <dbReference type="Pfam" id="PF08241"/>
    </source>
</evidence>
<keyword evidence="1 5" id="KW-0489">Methyltransferase</keyword>
<dbReference type="AlphaFoldDB" id="A0A1H9MUJ1"/>
<dbReference type="InterPro" id="IPR029063">
    <property type="entry name" value="SAM-dependent_MTases_sf"/>
</dbReference>
<dbReference type="GO" id="GO:0032259">
    <property type="term" value="P:methylation"/>
    <property type="evidence" value="ECO:0007669"/>
    <property type="project" value="UniProtKB-KW"/>
</dbReference>
<dbReference type="RefSeq" id="WP_092775247.1">
    <property type="nucleotide sequence ID" value="NZ_FOGI01000002.1"/>
</dbReference>
<dbReference type="Pfam" id="PF08241">
    <property type="entry name" value="Methyltransf_11"/>
    <property type="match status" value="1"/>
</dbReference>
<keyword evidence="3" id="KW-0949">S-adenosyl-L-methionine</keyword>
<dbReference type="SUPFAM" id="SSF53335">
    <property type="entry name" value="S-adenosyl-L-methionine-dependent methyltransferases"/>
    <property type="match status" value="1"/>
</dbReference>
<protein>
    <submittedName>
        <fullName evidence="5">Methyltransferase domain-containing protein</fullName>
    </submittedName>
</protein>
<sequence length="192" mass="20591">MTVQEFWDRQAATFDEAADHGLRDPSVRAAWAELLLPLLPPAPASVVDLGCGTGTLSVLLADAGHQVRGLDLSPGMLAVAAAKAKGRVEFTRGDAAEPPYDPASCDVVLVRHVLWALPDPGAALDRWVRLLRPGGRLVLVEGRWFTGAGLTASECRALVLGRRQEATVRGLDDLALWGHPIEDERYVLVSDA</sequence>
<gene>
    <name evidence="5" type="ORF">SAMN04487818_102318</name>
</gene>
<evidence type="ECO:0000256" key="3">
    <source>
        <dbReference type="ARBA" id="ARBA00022691"/>
    </source>
</evidence>
<keyword evidence="2 5" id="KW-0808">Transferase</keyword>
<proteinExistence type="predicted"/>
<dbReference type="Gene3D" id="3.40.50.150">
    <property type="entry name" value="Vaccinia Virus protein VP39"/>
    <property type="match status" value="1"/>
</dbReference>
<feature type="domain" description="Methyltransferase type 11" evidence="4">
    <location>
        <begin position="47"/>
        <end position="139"/>
    </location>
</feature>
<dbReference type="CDD" id="cd02440">
    <property type="entry name" value="AdoMet_MTases"/>
    <property type="match status" value="1"/>
</dbReference>
<dbReference type="GO" id="GO:0008757">
    <property type="term" value="F:S-adenosylmethionine-dependent methyltransferase activity"/>
    <property type="evidence" value="ECO:0007669"/>
    <property type="project" value="InterPro"/>
</dbReference>
<keyword evidence="6" id="KW-1185">Reference proteome</keyword>
<evidence type="ECO:0000256" key="2">
    <source>
        <dbReference type="ARBA" id="ARBA00022679"/>
    </source>
</evidence>
<name>A0A1H9MUJ1_9PSEU</name>
<dbReference type="EMBL" id="FOGI01000002">
    <property type="protein sequence ID" value="SER26783.1"/>
    <property type="molecule type" value="Genomic_DNA"/>
</dbReference>
<accession>A0A1H9MUJ1</accession>
<dbReference type="Proteomes" id="UP000199051">
    <property type="component" value="Unassembled WGS sequence"/>
</dbReference>
<organism evidence="5 6">
    <name type="scientific">Actinokineospora terrae</name>
    <dbReference type="NCBI Taxonomy" id="155974"/>
    <lineage>
        <taxon>Bacteria</taxon>
        <taxon>Bacillati</taxon>
        <taxon>Actinomycetota</taxon>
        <taxon>Actinomycetes</taxon>
        <taxon>Pseudonocardiales</taxon>
        <taxon>Pseudonocardiaceae</taxon>
        <taxon>Actinokineospora</taxon>
    </lineage>
</organism>
<evidence type="ECO:0000313" key="5">
    <source>
        <dbReference type="EMBL" id="SER26783.1"/>
    </source>
</evidence>
<dbReference type="PANTHER" id="PTHR43464">
    <property type="entry name" value="METHYLTRANSFERASE"/>
    <property type="match status" value="1"/>
</dbReference>
<dbReference type="STRING" id="155974.SAMN04487818_102318"/>